<dbReference type="SUPFAM" id="SSF57196">
    <property type="entry name" value="EGF/Laminin"/>
    <property type="match status" value="11"/>
</dbReference>
<dbReference type="Gene3D" id="2.10.25.10">
    <property type="entry name" value="Laminin"/>
    <property type="match status" value="23"/>
</dbReference>
<feature type="domain" description="Laminin G" evidence="9">
    <location>
        <begin position="2206"/>
        <end position="2406"/>
    </location>
</feature>
<dbReference type="PROSITE" id="PS50026">
    <property type="entry name" value="EGF_3"/>
    <property type="match status" value="24"/>
</dbReference>
<feature type="domain" description="Laminin G" evidence="9">
    <location>
        <begin position="3021"/>
        <end position="3207"/>
    </location>
</feature>
<gene>
    <name evidence="12" type="primary">LOC101390814</name>
</gene>
<evidence type="ECO:0000256" key="5">
    <source>
        <dbReference type="ARBA" id="ARBA00023180"/>
    </source>
</evidence>
<dbReference type="SMART" id="SM00179">
    <property type="entry name" value="EGF_CA"/>
    <property type="match status" value="22"/>
</dbReference>
<evidence type="ECO:0000256" key="4">
    <source>
        <dbReference type="ARBA" id="ARBA00023157"/>
    </source>
</evidence>
<dbReference type="SUPFAM" id="SSF57184">
    <property type="entry name" value="Growth factor receptor domain"/>
    <property type="match status" value="2"/>
</dbReference>
<dbReference type="SMART" id="SM00282">
    <property type="entry name" value="LamG"/>
    <property type="match status" value="5"/>
</dbReference>
<feature type="disulfide bond" evidence="6">
    <location>
        <begin position="2191"/>
        <end position="2200"/>
    </location>
</feature>
<dbReference type="RefSeq" id="XP_004424482.1">
    <property type="nucleotide sequence ID" value="XM_004424425.2"/>
</dbReference>
<keyword evidence="5" id="KW-0325">Glycoprotein</keyword>
<dbReference type="InterPro" id="IPR013320">
    <property type="entry name" value="ConA-like_dom_sf"/>
</dbReference>
<dbReference type="Pfam" id="PF00008">
    <property type="entry name" value="EGF"/>
    <property type="match status" value="9"/>
</dbReference>
<evidence type="ECO:0000313" key="12">
    <source>
        <dbReference type="RefSeq" id="XP_004424482.1"/>
    </source>
</evidence>
<feature type="disulfide bond" evidence="6">
    <location>
        <begin position="283"/>
        <end position="292"/>
    </location>
</feature>
<dbReference type="Gene3D" id="2.60.120.200">
    <property type="match status" value="5"/>
</dbReference>
<feature type="domain" description="EGF-like" evidence="10">
    <location>
        <begin position="993"/>
        <end position="1029"/>
    </location>
</feature>
<feature type="disulfide bond" evidence="6">
    <location>
        <begin position="359"/>
        <end position="368"/>
    </location>
</feature>
<feature type="domain" description="Laminin G" evidence="9">
    <location>
        <begin position="2763"/>
        <end position="2941"/>
    </location>
</feature>
<feature type="disulfide bond" evidence="6">
    <location>
        <begin position="2703"/>
        <end position="2712"/>
    </location>
</feature>
<dbReference type="SUPFAM" id="SSF49899">
    <property type="entry name" value="Concanavalin A-like lectins/glucanases"/>
    <property type="match status" value="5"/>
</dbReference>
<feature type="domain" description="EGF-like" evidence="10">
    <location>
        <begin position="1031"/>
        <end position="1067"/>
    </location>
</feature>
<dbReference type="PANTHER" id="PTHR12916">
    <property type="entry name" value="CYTOCHROME C OXIDASE POLYPEPTIDE VIC-2"/>
    <property type="match status" value="1"/>
</dbReference>
<dbReference type="Pfam" id="PF02210">
    <property type="entry name" value="Laminin_G_2"/>
    <property type="match status" value="5"/>
</dbReference>
<feature type="domain" description="EGF-like" evidence="10">
    <location>
        <begin position="1144"/>
        <end position="1180"/>
    </location>
</feature>
<feature type="signal peptide" evidence="8">
    <location>
        <begin position="1"/>
        <end position="24"/>
    </location>
</feature>
<feature type="disulfide bond" evidence="6">
    <location>
        <begin position="1267"/>
        <end position="1277"/>
    </location>
</feature>
<evidence type="ECO:0000313" key="11">
    <source>
        <dbReference type="Proteomes" id="UP000694910"/>
    </source>
</evidence>
<feature type="domain" description="EGF-like" evidence="10">
    <location>
        <begin position="2160"/>
        <end position="2201"/>
    </location>
</feature>
<keyword evidence="4 6" id="KW-1015">Disulfide bond</keyword>
<feature type="domain" description="EGF-like" evidence="10">
    <location>
        <begin position="836"/>
        <end position="872"/>
    </location>
</feature>
<keyword evidence="3" id="KW-0677">Repeat</keyword>
<feature type="domain" description="EGF-like" evidence="10">
    <location>
        <begin position="2715"/>
        <end position="2756"/>
    </location>
</feature>
<proteinExistence type="predicted"/>
<dbReference type="InterPro" id="IPR001791">
    <property type="entry name" value="Laminin_G"/>
</dbReference>
<sequence>MTSKSIMLLSLVVLHSTFINGKTACKWQLVEEWHTQPSSYVVNWTLSENICTDFGGDCWFGDVSTKMSPSGNQVVPQICPLQIQLGDILVISSEPSLQSPEINLMNVSEASFIDCVQNTTTEDQLLFGCKLKGMHTVNSRWLSVGTHYFITVMANGPSLCQLGLRLNVTVKEQFCQESLSSEFCSGHGKCLSEVWSKTYSCHCEPPFSGKYCQEVDACSYKPCENNGSHINKRGKWNKQGYECICHPPFTGINCSEIIGQCQPHICFHGNCSNITANSFICECGEPFSGPFCEESKKHRVSQSFWKGGICQNISSICICECPEGFLNQSCETDVNECSSLPSQDGADCSDIPNDIRCICSPVFTGKICKRLQTPHESFPCKNNATCMRYEKEYRCRAVSTRVKHQKWHCWEEMEHKWNLVERKRHNGVSESSDRRNTTLKVCTWVTLNLLRGDSNASETVQLHSDIKKLTCTRSRDISGCHNRDWGCYWHLVGRGQYVCTPGWTRSSCGFVKNVCLIHLYSCCCGATSHDIGRAKVPHPPQFKYVWQLGFTGSKCEKCEVAIDACIFLAANCTEDAVCRNKSEDLDYVCWFLCEGTMEMCANGCSCLTEEDSKRYWCLGIPRWPGKIYLENATDYQESGCQQEAINKDEINRSRGSRYLGYVDRFCILNAEDCLGNQSTSVHGLCLVHFHNCNCGFLQRYKRNICEIENEDYKSVPRKKGASGLHLSGYFFCKCVPGFTGTRCEIDADECVSHPCKKGAACADHPGDYLCQRVAPFPVVDGFSRLCNPDYAGLRCEQDIDDHILNACEHNSTCQDLHLSYQCVCLSDWEGNFCEQESNGCKTNPCMNNSTCTDLCNSYRCECAPGWTGQNCSEEINECDSDPCLNGAFCHESTIPGQFVCLCPPFYTGKFCHEHYSSCDPLNDPCRNNATCLTLVDGRHYCVCREGFEGEHCEINMNECFSLPCQNDGDCEDEVNNLRCVCRPGFSGPLCEIETNECSSKPCKNNGTCVDPTNRFLCNCEPGYNGSFCELGMNECEISPCLDGENCVNRTGGYNCFCAPGYTGINCEVNIDECLSKPCLHDGACIDGTNHYTCDCQSGFFGTHCETNANDCLSNPCLHGRCIDLINEYQCSCDAEWTGSRCEIKLNDCTSVPCLNGGVCQKSVHGSACFCPGGYTGAYCELHVGCRGEPDPNLVLCLNGGSCVDGPRTFYCRCLPGFSGQFCEININECSSSPCLNGASCEDHINGYICKCQQGWSGDHCEKELDECIPSSCLHGICIENEAGFGSTCLCIPGFVTCSIGLLCGDEIRRITCLPPISGITGAISTQTYTVPTPATSVSSFPPTGAPRLWTITNTYPVDQDPKQTDIFKHDVLPTAGLAALSIGISFERYFLKELISTKELLGKHSPPSSTDVSSSQFLNFGVQDPAQIVWGKTSVPPMPIQASAATPRFLFPDREERTPFIISSLMTDFTFPTQSSFESDRTVALSAATTSSVISGISGADTELNRHSLVSHGFLLTSASTSAPPVVSRGAQEDIEEYSAVSLISRRESWRLLSSSMSPISPAKIIISKQVAILNSSTLHQFTTQVSIPSEYQVITEASSNRRLTNITSQSADSLSELSQTCATCSITEIKSSHEFSDQVLHSKQSHFYETFWMNSAILASWYALTRTQTITSGHSFSSATEIMPSVAFTEVSSLFPSKESTKRRILTSALEDSVTLSSNLDANLCLDKTCLSIVPPQTVSSDLRYSDLSSNQTPDGLSVSGNILKLLKIGQYGVNMGPTEVLNQDGLQGMQESKGSHKQLKPHTTDGSLDFELTLPSHPETVHSSDLKNNLPPYMDSMSDFSEVTSNVAFYTVAPTQSLPIQTPFPTSVLMPDWKYYTDYLTLTSDLKEEVKTSSGWSKWELQPSVYDWESPAASQRLSITRSLTLSSLGSIPAPRQLMISDFSCVCYYGDSYLEFRDVFLNPQNNISLEFQTSSSDGLLLYIQQDSNSVDAFFIQLFIENGTLKYHFFCAGEAKLKSINTTVKVDDGQKYTLLIRQELDPCKAELNILGRTIKASESTNHISGKPLPESGFVFIGGFPDLHGTKKISGPAENFTGCIEVLEVNNWRSFIPSKAVKKIHIENCRSQDSTLSAASAFAAPSGVTEGVDSSWTSLSPAPAAPSVCQGELCHNGGTCHPVFPSSGVSSFQCDCPLHFTGRFCEQDAGLFFPSFNGNSYLELPFFKTMDESKFVLEKEDNIIVTIYLTIKTNTLNGTVLYSSEKNFGQQFLHLFLVEGRPTVKYGCGSSQNILTLSANYSINTNEIIPITIRYTMPVGSPGVACMIEMTADGKPPIQEKDTETPHTSRVHFESMFLGHVPANVKIHKNAGPIYGFKGCIRELQVNDKEFFIIDEALHGKNIENCHVPWCAHHLCHNNGTCISDSENWSCECPRRSSGKLCQFATCENNPCGHGATCVPKSGTDVVCLCPYGRSGLLCTDAINITQPRFSGTDAFGYTSFLAYSRVPDIVFAYEFYLKFQLANNHSALQNNLIFFTGQKGHGLDGDDFLAVGLRNGSVVYSYNLGSGIASISSDPLDLSLGIHTVHLGRLFKMGWLKVDDHKNKSIIAPGTWVGLNVFSQFYVGGYSEYTPELLPNGSDFKNGFQGCVFTLQVRAGKNGHFRSLGDPEGHPSAGRSVGQCGASPCSVMRCGRGGTCVESGSTVYCDCPSGWKGAFCTETVSTCDPEHDPPHNCSKGATCVSLPHGYTCHCPLGTTGIYCEQALSISDPSFRSHELSWMSFSSFRIRKKTHIQLQFRPLSANGILFYVAQHLKAQSGDFLCLSLVNGSVQLRYNLGNRTIILETLQKVTMNGSTWHMIKAGRVGAEGYLDLDGINVTEKVNAEMSSLDTSTDFYIGGVSSLNLVNPMAIANEPVGFQGCIREVIVNNQELQLTELGAKGGSNVGDCDGTACGYKVCRNRGKCIVNGTTFSCRCSPHWAGNTCDQSSYCLNNLCLHQSICIPDQSFSYSCLCTLGWEGRYCENKTSFSTAKFMGNSYIKYIDPNYRMRNLQFTAVSLNFSTTKTEGLIIWIGKAQNEENDFLAIGLQNQSLKIAVNLGEGISVPMIYSNGTFCCNKWHHVIIIQNQTLIKAYLDDNLILSEDTDPHKKFVALNYDGISYLGGFEYGRKVNIVTQEIFKRDFVGKIKDVFFQDSKKIELIKSEGYNVYNGDEQN</sequence>
<accession>A0ABM0HD19</accession>
<evidence type="ECO:0000256" key="8">
    <source>
        <dbReference type="SAM" id="SignalP"/>
    </source>
</evidence>
<feature type="disulfide bond" evidence="6">
    <location>
        <begin position="862"/>
        <end position="871"/>
    </location>
</feature>
<dbReference type="GeneID" id="101390814"/>
<dbReference type="CDD" id="cd00110">
    <property type="entry name" value="LamG"/>
    <property type="match status" value="5"/>
</dbReference>
<feature type="disulfide bond" evidence="6">
    <location>
        <begin position="2465"/>
        <end position="2474"/>
    </location>
</feature>
<feature type="disulfide bond" evidence="6">
    <location>
        <begin position="1132"/>
        <end position="1141"/>
    </location>
</feature>
<evidence type="ECO:0000256" key="3">
    <source>
        <dbReference type="ARBA" id="ARBA00022737"/>
    </source>
</evidence>
<dbReference type="PROSITE" id="PS50025">
    <property type="entry name" value="LAM_G_DOMAIN"/>
    <property type="match status" value="5"/>
</dbReference>
<reference evidence="12" key="1">
    <citation type="submission" date="2025-08" db="UniProtKB">
        <authorList>
            <consortium name="RefSeq"/>
        </authorList>
    </citation>
    <scope>IDENTIFICATION</scope>
</reference>
<feature type="disulfide bond" evidence="6">
    <location>
        <begin position="1095"/>
        <end position="1104"/>
    </location>
</feature>
<feature type="domain" description="EGF-like" evidence="10">
    <location>
        <begin position="1107"/>
        <end position="1142"/>
    </location>
</feature>
<feature type="disulfide bond" evidence="6">
    <location>
        <begin position="902"/>
        <end position="911"/>
    </location>
</feature>
<feature type="disulfide bond" evidence="6">
    <location>
        <begin position="824"/>
        <end position="833"/>
    </location>
</feature>
<feature type="domain" description="EGF-like" evidence="10">
    <location>
        <begin position="1263"/>
        <end position="1298"/>
    </location>
</feature>
<feature type="domain" description="EGF-like" evidence="10">
    <location>
        <begin position="2979"/>
        <end position="3016"/>
    </location>
</feature>
<feature type="disulfide bond" evidence="6">
    <location>
        <begin position="245"/>
        <end position="254"/>
    </location>
</feature>
<dbReference type="InterPro" id="IPR009030">
    <property type="entry name" value="Growth_fac_rcpt_cys_sf"/>
</dbReference>
<feature type="domain" description="EGF-like" evidence="10">
    <location>
        <begin position="1225"/>
        <end position="1261"/>
    </location>
</feature>
<feature type="disulfide bond" evidence="6">
    <location>
        <begin position="2968"/>
        <end position="2977"/>
    </location>
</feature>
<dbReference type="PROSITE" id="PS00022">
    <property type="entry name" value="EGF_1"/>
    <property type="match status" value="22"/>
</dbReference>
<protein>
    <submittedName>
        <fullName evidence="12">Protein eyes shut homolog</fullName>
    </submittedName>
</protein>
<dbReference type="PANTHER" id="PTHR12916:SF4">
    <property type="entry name" value="UNINFLATABLE, ISOFORM C"/>
    <property type="match status" value="1"/>
</dbReference>
<evidence type="ECO:0000259" key="9">
    <source>
        <dbReference type="PROSITE" id="PS50025"/>
    </source>
</evidence>
<dbReference type="InterPro" id="IPR000152">
    <property type="entry name" value="EGF-type_Asp/Asn_hydroxyl_site"/>
</dbReference>
<feature type="disulfide bond" evidence="6">
    <location>
        <begin position="943"/>
        <end position="952"/>
    </location>
</feature>
<feature type="domain" description="EGF-like" evidence="10">
    <location>
        <begin position="1188"/>
        <end position="1223"/>
    </location>
</feature>
<feature type="disulfide bond" evidence="6">
    <location>
        <begin position="1251"/>
        <end position="1260"/>
    </location>
</feature>
<evidence type="ECO:0000256" key="2">
    <source>
        <dbReference type="ARBA" id="ARBA00022729"/>
    </source>
</evidence>
<feature type="domain" description="EGF-like" evidence="10">
    <location>
        <begin position="2677"/>
        <end position="2713"/>
    </location>
</feature>
<feature type="domain" description="EGF-like" evidence="10">
    <location>
        <begin position="874"/>
        <end position="912"/>
    </location>
</feature>
<dbReference type="PROSITE" id="PS00010">
    <property type="entry name" value="ASX_HYDROXYL"/>
    <property type="match status" value="8"/>
</dbReference>
<keyword evidence="1 6" id="KW-0245">EGF-like domain</keyword>
<feature type="disulfide bond" evidence="6">
    <location>
        <begin position="1057"/>
        <end position="1066"/>
    </location>
</feature>
<evidence type="ECO:0000256" key="1">
    <source>
        <dbReference type="ARBA" id="ARBA00022536"/>
    </source>
</evidence>
<evidence type="ECO:0000256" key="6">
    <source>
        <dbReference type="PROSITE-ProRule" id="PRU00076"/>
    </source>
</evidence>
<feature type="domain" description="EGF-like" evidence="10">
    <location>
        <begin position="955"/>
        <end position="991"/>
    </location>
</feature>
<feature type="domain" description="Laminin G" evidence="9">
    <location>
        <begin position="2486"/>
        <end position="2676"/>
    </location>
</feature>
<feature type="domain" description="EGF-like" evidence="10">
    <location>
        <begin position="2942"/>
        <end position="2978"/>
    </location>
</feature>
<dbReference type="PROSITE" id="PS01187">
    <property type="entry name" value="EGF_CA"/>
    <property type="match status" value="2"/>
</dbReference>
<feature type="domain" description="EGF-like" evidence="10">
    <location>
        <begin position="171"/>
        <end position="213"/>
    </location>
</feature>
<feature type="disulfide bond" evidence="6">
    <location>
        <begin position="1019"/>
        <end position="1028"/>
    </location>
</feature>
<dbReference type="InterPro" id="IPR001881">
    <property type="entry name" value="EGF-like_Ca-bd_dom"/>
</dbReference>
<feature type="disulfide bond" evidence="6">
    <location>
        <begin position="184"/>
        <end position="201"/>
    </location>
</feature>
<feature type="disulfide bond" evidence="6">
    <location>
        <begin position="1213"/>
        <end position="1222"/>
    </location>
</feature>
<dbReference type="Proteomes" id="UP000694910">
    <property type="component" value="Unplaced"/>
</dbReference>
<keyword evidence="2 8" id="KW-0732">Signal</keyword>
<feature type="disulfide bond" evidence="7">
    <location>
        <begin position="2914"/>
        <end position="2941"/>
    </location>
</feature>
<feature type="disulfide bond" evidence="6">
    <location>
        <begin position="3006"/>
        <end position="3015"/>
    </location>
</feature>
<feature type="chain" id="PRO_5046529424" evidence="8">
    <location>
        <begin position="25"/>
        <end position="3207"/>
    </location>
</feature>
<feature type="domain" description="EGF-like" evidence="10">
    <location>
        <begin position="1069"/>
        <end position="1105"/>
    </location>
</feature>
<feature type="domain" description="EGF-like" evidence="10">
    <location>
        <begin position="798"/>
        <end position="834"/>
    </location>
</feature>
<dbReference type="SMART" id="SM00181">
    <property type="entry name" value="EGF"/>
    <property type="match status" value="26"/>
</dbReference>
<dbReference type="InterPro" id="IPR000742">
    <property type="entry name" value="EGF"/>
</dbReference>
<feature type="disulfide bond" evidence="6">
    <location>
        <begin position="981"/>
        <end position="990"/>
    </location>
</feature>
<dbReference type="InterPro" id="IPR013032">
    <property type="entry name" value="EGF-like_CS"/>
</dbReference>
<evidence type="ECO:0000259" key="10">
    <source>
        <dbReference type="PROSITE" id="PS50026"/>
    </source>
</evidence>
<dbReference type="Pfam" id="PF12661">
    <property type="entry name" value="hEGF"/>
    <property type="match status" value="3"/>
</dbReference>
<feature type="disulfide bond" evidence="6">
    <location>
        <begin position="883"/>
        <end position="900"/>
    </location>
</feature>
<feature type="domain" description="EGF-like" evidence="10">
    <location>
        <begin position="2438"/>
        <end position="2475"/>
    </location>
</feature>
<name>A0ABM0HD19_CERSS</name>
<comment type="caution">
    <text evidence="6">Lacks conserved residue(s) required for the propagation of feature annotation.</text>
</comment>
<feature type="domain" description="EGF-like" evidence="10">
    <location>
        <begin position="2402"/>
        <end position="2435"/>
    </location>
</feature>
<dbReference type="PROSITE" id="PS01186">
    <property type="entry name" value="EGF_2"/>
    <property type="match status" value="15"/>
</dbReference>
<feature type="domain" description="EGF-like" evidence="10">
    <location>
        <begin position="214"/>
        <end position="255"/>
    </location>
</feature>
<feature type="disulfide bond" evidence="6">
    <location>
        <begin position="1111"/>
        <end position="1121"/>
    </location>
</feature>
<feature type="domain" description="Laminin G" evidence="9">
    <location>
        <begin position="1944"/>
        <end position="2124"/>
    </location>
</feature>
<feature type="domain" description="EGF-like" evidence="10">
    <location>
        <begin position="333"/>
        <end position="369"/>
    </location>
</feature>
<keyword evidence="11" id="KW-1185">Reference proteome</keyword>
<feature type="disulfide bond" evidence="6">
    <location>
        <begin position="1170"/>
        <end position="1179"/>
    </location>
</feature>
<feature type="domain" description="EGF-like" evidence="10">
    <location>
        <begin position="914"/>
        <end position="953"/>
    </location>
</feature>
<feature type="disulfide bond" evidence="6">
    <location>
        <begin position="2746"/>
        <end position="2755"/>
    </location>
</feature>
<evidence type="ECO:0000256" key="7">
    <source>
        <dbReference type="PROSITE-ProRule" id="PRU00122"/>
    </source>
</evidence>
<organism evidence="11 12">
    <name type="scientific">Ceratotherium simum simum</name>
    <name type="common">Southern white rhinoceros</name>
    <dbReference type="NCBI Taxonomy" id="73337"/>
    <lineage>
        <taxon>Eukaryota</taxon>
        <taxon>Metazoa</taxon>
        <taxon>Chordata</taxon>
        <taxon>Craniata</taxon>
        <taxon>Vertebrata</taxon>
        <taxon>Euteleostomi</taxon>
        <taxon>Mammalia</taxon>
        <taxon>Eutheria</taxon>
        <taxon>Laurasiatheria</taxon>
        <taxon>Perissodactyla</taxon>
        <taxon>Rhinocerotidae</taxon>
        <taxon>Ceratotherium</taxon>
    </lineage>
</organism>
<feature type="disulfide bond" evidence="6">
    <location>
        <begin position="261"/>
        <end position="271"/>
    </location>
</feature>
<dbReference type="CDD" id="cd00054">
    <property type="entry name" value="EGF_CA"/>
    <property type="match status" value="13"/>
</dbReference>
<feature type="disulfide bond" evidence="6">
    <location>
        <begin position="203"/>
        <end position="212"/>
    </location>
</feature>
<feature type="domain" description="EGF-like" evidence="10">
    <location>
        <begin position="257"/>
        <end position="293"/>
    </location>
</feature>
<dbReference type="InterPro" id="IPR018097">
    <property type="entry name" value="EGF_Ca-bd_CS"/>
</dbReference>